<dbReference type="Proteomes" id="UP000178656">
    <property type="component" value="Unassembled WGS sequence"/>
</dbReference>
<evidence type="ECO:0000313" key="1">
    <source>
        <dbReference type="EMBL" id="OGF38049.1"/>
    </source>
</evidence>
<sequence>MKVLEEGKWKNPWSGEYVCCEKSCGAKLLVEENDLLARFDKTDENYFVCPICGRENNVPRNDLPLRLKEKLNKKRKYYDCD</sequence>
<accession>A0A1F5TGK8</accession>
<comment type="caution">
    <text evidence="1">The sequence shown here is derived from an EMBL/GenBank/DDBJ whole genome shotgun (WGS) entry which is preliminary data.</text>
</comment>
<dbReference type="EMBL" id="MFGM01000009">
    <property type="protein sequence ID" value="OGF38049.1"/>
    <property type="molecule type" value="Genomic_DNA"/>
</dbReference>
<name>A0A1F5TGK8_9BACT</name>
<evidence type="ECO:0000313" key="2">
    <source>
        <dbReference type="Proteomes" id="UP000178656"/>
    </source>
</evidence>
<organism evidence="1 2">
    <name type="scientific">Candidatus Falkowbacteria bacterium RIFOXYC2_FULL_48_21</name>
    <dbReference type="NCBI Taxonomy" id="1798005"/>
    <lineage>
        <taxon>Bacteria</taxon>
        <taxon>Candidatus Falkowiibacteriota</taxon>
    </lineage>
</organism>
<proteinExistence type="predicted"/>
<dbReference type="AlphaFoldDB" id="A0A1F5TGK8"/>
<gene>
    <name evidence="1" type="ORF">A2482_00375</name>
</gene>
<protein>
    <submittedName>
        <fullName evidence="1">Uncharacterized protein</fullName>
    </submittedName>
</protein>
<reference evidence="1 2" key="1">
    <citation type="journal article" date="2016" name="Nat. Commun.">
        <title>Thousands of microbial genomes shed light on interconnected biogeochemical processes in an aquifer system.</title>
        <authorList>
            <person name="Anantharaman K."/>
            <person name="Brown C.T."/>
            <person name="Hug L.A."/>
            <person name="Sharon I."/>
            <person name="Castelle C.J."/>
            <person name="Probst A.J."/>
            <person name="Thomas B.C."/>
            <person name="Singh A."/>
            <person name="Wilkins M.J."/>
            <person name="Karaoz U."/>
            <person name="Brodie E.L."/>
            <person name="Williams K.H."/>
            <person name="Hubbard S.S."/>
            <person name="Banfield J.F."/>
        </authorList>
    </citation>
    <scope>NUCLEOTIDE SEQUENCE [LARGE SCALE GENOMIC DNA]</scope>
</reference>